<evidence type="ECO:0008006" key="3">
    <source>
        <dbReference type="Google" id="ProtNLM"/>
    </source>
</evidence>
<organism evidence="1 2">
    <name type="scientific">Salinactinospora qingdaonensis</name>
    <dbReference type="NCBI Taxonomy" id="702744"/>
    <lineage>
        <taxon>Bacteria</taxon>
        <taxon>Bacillati</taxon>
        <taxon>Actinomycetota</taxon>
        <taxon>Actinomycetes</taxon>
        <taxon>Streptosporangiales</taxon>
        <taxon>Nocardiopsidaceae</taxon>
        <taxon>Salinactinospora</taxon>
    </lineage>
</organism>
<protein>
    <recommendedName>
        <fullName evidence="3">GDSL-like Lipase/Acylhydrolase family protein</fullName>
    </recommendedName>
</protein>
<evidence type="ECO:0000313" key="1">
    <source>
        <dbReference type="EMBL" id="GAA3746507.1"/>
    </source>
</evidence>
<dbReference type="Gene3D" id="3.40.50.1110">
    <property type="entry name" value="SGNH hydrolase"/>
    <property type="match status" value="1"/>
</dbReference>
<dbReference type="EMBL" id="BAABDD010000011">
    <property type="protein sequence ID" value="GAA3746507.1"/>
    <property type="molecule type" value="Genomic_DNA"/>
</dbReference>
<evidence type="ECO:0000313" key="2">
    <source>
        <dbReference type="Proteomes" id="UP001500908"/>
    </source>
</evidence>
<reference evidence="2" key="1">
    <citation type="journal article" date="2019" name="Int. J. Syst. Evol. Microbiol.">
        <title>The Global Catalogue of Microorganisms (GCM) 10K type strain sequencing project: providing services to taxonomists for standard genome sequencing and annotation.</title>
        <authorList>
            <consortium name="The Broad Institute Genomics Platform"/>
            <consortium name="The Broad Institute Genome Sequencing Center for Infectious Disease"/>
            <person name="Wu L."/>
            <person name="Ma J."/>
        </authorList>
    </citation>
    <scope>NUCLEOTIDE SEQUENCE [LARGE SCALE GENOMIC DNA]</scope>
    <source>
        <strain evidence="2">JCM 17137</strain>
    </source>
</reference>
<comment type="caution">
    <text evidence="1">The sequence shown here is derived from an EMBL/GenBank/DDBJ whole genome shotgun (WGS) entry which is preliminary data.</text>
</comment>
<sequence length="319" mass="35422">MPSYDEAFSDSGEINWTPYTIFFHPRNYSSPVVNTDRLGFRLSTDAGGRRVSLAEYAGPEPVNIMAGSSTTFGIGASSDATTLASLLSEAGPTWLNFGGRSFNAIQEYLLLALHQHLLPPVGEIVLLSGFNNLGLARQPVSTLGEHGTFFMHGRYERLREQPTKLSSILRGSSRADHGEPDTARLPLDEQIEFAITTTARALELWSILARHLGARLTYVLQPLANWVRENPCPEEAEIFAELDEVGGFTEMYGEILAAEVHTRYSRGLEQVTNDLGIRYVDSVPLFAESLKPEDWAYVDRIHFTDEGHRTFTDLLTSVI</sequence>
<gene>
    <name evidence="1" type="ORF">GCM10022402_27520</name>
</gene>
<accession>A0ABP7FRL7</accession>
<dbReference type="SUPFAM" id="SSF52266">
    <property type="entry name" value="SGNH hydrolase"/>
    <property type="match status" value="1"/>
</dbReference>
<dbReference type="Proteomes" id="UP001500908">
    <property type="component" value="Unassembled WGS sequence"/>
</dbReference>
<proteinExistence type="predicted"/>
<name>A0ABP7FRL7_9ACTN</name>
<dbReference type="RefSeq" id="WP_344971679.1">
    <property type="nucleotide sequence ID" value="NZ_BAABDD010000011.1"/>
</dbReference>
<keyword evidence="2" id="KW-1185">Reference proteome</keyword>
<dbReference type="InterPro" id="IPR036514">
    <property type="entry name" value="SGNH_hydro_sf"/>
</dbReference>